<dbReference type="Proteomes" id="UP000199021">
    <property type="component" value="Unassembled WGS sequence"/>
</dbReference>
<reference evidence="2" key="1">
    <citation type="submission" date="2016-10" db="EMBL/GenBank/DDBJ databases">
        <authorList>
            <person name="Varghese N."/>
            <person name="Submissions S."/>
        </authorList>
    </citation>
    <scope>NUCLEOTIDE SEQUENCE [LARGE SCALE GENOMIC DNA]</scope>
    <source>
        <strain evidence="2">DSM 24740</strain>
    </source>
</reference>
<dbReference type="EMBL" id="FOFB01000006">
    <property type="protein sequence ID" value="SEQ19162.1"/>
    <property type="molecule type" value="Genomic_DNA"/>
</dbReference>
<proteinExistence type="predicted"/>
<name>A0A1H9E0P6_9BACT</name>
<evidence type="ECO:0000313" key="1">
    <source>
        <dbReference type="EMBL" id="SEQ19162.1"/>
    </source>
</evidence>
<organism evidence="1 2">
    <name type="scientific">Neolewinella agarilytica</name>
    <dbReference type="NCBI Taxonomy" id="478744"/>
    <lineage>
        <taxon>Bacteria</taxon>
        <taxon>Pseudomonadati</taxon>
        <taxon>Bacteroidota</taxon>
        <taxon>Saprospiria</taxon>
        <taxon>Saprospirales</taxon>
        <taxon>Lewinellaceae</taxon>
        <taxon>Neolewinella</taxon>
    </lineage>
</organism>
<gene>
    <name evidence="1" type="ORF">SAMN05444359_106201</name>
</gene>
<dbReference type="AlphaFoldDB" id="A0A1H9E0P6"/>
<accession>A0A1H9E0P6</accession>
<sequence>MAMKRIIRDREHLSKMPGNACVSKEKYTISTVAEQYGTVTVMRKSIGLKTDARGCERKVLPGAEPALSQFKVIQMKTSLQPLCGQGVQLMESLVSFLTRGYELVGLESGFCNKSAGDQLQADAILVRK</sequence>
<evidence type="ECO:0000313" key="2">
    <source>
        <dbReference type="Proteomes" id="UP000199021"/>
    </source>
</evidence>
<dbReference type="STRING" id="478744.SAMN05444359_106201"/>
<dbReference type="InParanoid" id="A0A1H9E0P6"/>
<keyword evidence="2" id="KW-1185">Reference proteome</keyword>
<protein>
    <submittedName>
        <fullName evidence="1">Uncharacterized protein</fullName>
    </submittedName>
</protein>